<dbReference type="RefSeq" id="WP_182815603.1">
    <property type="nucleotide sequence ID" value="NZ_AP022227.1"/>
</dbReference>
<feature type="transmembrane region" description="Helical" evidence="12">
    <location>
        <begin position="82"/>
        <end position="101"/>
    </location>
</feature>
<dbReference type="InterPro" id="IPR024194">
    <property type="entry name" value="Ac/AlaTfrase_AlgI/DltB"/>
</dbReference>
<protein>
    <recommendedName>
        <fullName evidence="11">Probable alginate O-acetylase</fullName>
        <ecNumber evidence="11">2.3.1.-</ecNumber>
    </recommendedName>
</protein>
<accession>A0A6S5TUD6</accession>
<evidence type="ECO:0000256" key="4">
    <source>
        <dbReference type="ARBA" id="ARBA00022475"/>
    </source>
</evidence>
<keyword evidence="11" id="KW-0997">Cell inner membrane</keyword>
<comment type="pathway">
    <text evidence="2 11">Glycan biosynthesis; alginate biosynthesis.</text>
</comment>
<feature type="transmembrane region" description="Helical" evidence="12">
    <location>
        <begin position="315"/>
        <end position="336"/>
    </location>
</feature>
<evidence type="ECO:0000313" key="13">
    <source>
        <dbReference type="EMBL" id="BBT40866.1"/>
    </source>
</evidence>
<evidence type="ECO:0000256" key="3">
    <source>
        <dbReference type="ARBA" id="ARBA00010323"/>
    </source>
</evidence>
<feature type="transmembrane region" description="Helical" evidence="12">
    <location>
        <begin position="368"/>
        <end position="389"/>
    </location>
</feature>
<evidence type="ECO:0000256" key="7">
    <source>
        <dbReference type="ARBA" id="ARBA00022841"/>
    </source>
</evidence>
<gene>
    <name evidence="13" type="ORF">WP8W18C01_32070</name>
</gene>
<proteinExistence type="inferred from homology"/>
<dbReference type="EC" id="2.3.1.-" evidence="11"/>
<feature type="transmembrane region" description="Helical" evidence="12">
    <location>
        <begin position="424"/>
        <end position="445"/>
    </location>
</feature>
<dbReference type="GO" id="GO:0042121">
    <property type="term" value="P:alginic acid biosynthetic process"/>
    <property type="evidence" value="ECO:0007669"/>
    <property type="project" value="UniProtKB-UniRule"/>
</dbReference>
<feature type="transmembrane region" description="Helical" evidence="12">
    <location>
        <begin position="6"/>
        <end position="24"/>
    </location>
</feature>
<dbReference type="UniPathway" id="UPA00286"/>
<evidence type="ECO:0000256" key="6">
    <source>
        <dbReference type="ARBA" id="ARBA00022692"/>
    </source>
</evidence>
<dbReference type="PIRSF" id="PIRSF500217">
    <property type="entry name" value="AlgI"/>
    <property type="match status" value="1"/>
</dbReference>
<keyword evidence="5 11" id="KW-0808">Transferase</keyword>
<evidence type="ECO:0000256" key="9">
    <source>
        <dbReference type="ARBA" id="ARBA00023136"/>
    </source>
</evidence>
<feature type="transmembrane region" description="Helical" evidence="12">
    <location>
        <begin position="53"/>
        <end position="70"/>
    </location>
</feature>
<feature type="transmembrane region" description="Helical" evidence="12">
    <location>
        <begin position="151"/>
        <end position="171"/>
    </location>
</feature>
<evidence type="ECO:0000313" key="14">
    <source>
        <dbReference type="Proteomes" id="UP000515680"/>
    </source>
</evidence>
<comment type="similarity">
    <text evidence="3 11">Belongs to the membrane-bound acyltransferase family.</text>
</comment>
<keyword evidence="10 11" id="KW-0012">Acyltransferase</keyword>
<dbReference type="PANTHER" id="PTHR13285">
    <property type="entry name" value="ACYLTRANSFERASE"/>
    <property type="match status" value="1"/>
</dbReference>
<evidence type="ECO:0000256" key="10">
    <source>
        <dbReference type="ARBA" id="ARBA00023315"/>
    </source>
</evidence>
<evidence type="ECO:0000256" key="5">
    <source>
        <dbReference type="ARBA" id="ARBA00022679"/>
    </source>
</evidence>
<dbReference type="GO" id="GO:0016746">
    <property type="term" value="F:acyltransferase activity"/>
    <property type="evidence" value="ECO:0007669"/>
    <property type="project" value="UniProtKB-KW"/>
</dbReference>
<name>A0A6S5TUD6_PSEPU</name>
<dbReference type="PIRSF" id="PIRSF016636">
    <property type="entry name" value="AlgI_DltB"/>
    <property type="match status" value="1"/>
</dbReference>
<evidence type="ECO:0000256" key="8">
    <source>
        <dbReference type="ARBA" id="ARBA00022989"/>
    </source>
</evidence>
<dbReference type="InterPro" id="IPR051085">
    <property type="entry name" value="MB_O-acyltransferase"/>
</dbReference>
<feature type="transmembrane region" description="Helical" evidence="12">
    <location>
        <begin position="121"/>
        <end position="139"/>
    </location>
</feature>
<evidence type="ECO:0000256" key="11">
    <source>
        <dbReference type="PIRNR" id="PIRNR016636"/>
    </source>
</evidence>
<dbReference type="AlphaFoldDB" id="A0A6S5TUD6"/>
<evidence type="ECO:0000256" key="2">
    <source>
        <dbReference type="ARBA" id="ARBA00005182"/>
    </source>
</evidence>
<dbReference type="PANTHER" id="PTHR13285:SF23">
    <property type="entry name" value="TEICHOIC ACID D-ALANYLTRANSFERASE"/>
    <property type="match status" value="1"/>
</dbReference>
<keyword evidence="6 11" id="KW-0812">Transmembrane</keyword>
<comment type="subcellular location">
    <subcellularLocation>
        <location evidence="1">Cell inner membrane</location>
        <topology evidence="1">Multi-pass membrane protein</topology>
    </subcellularLocation>
</comment>
<dbReference type="Pfam" id="PF03062">
    <property type="entry name" value="MBOAT"/>
    <property type="match status" value="1"/>
</dbReference>
<keyword evidence="8 12" id="KW-1133">Transmembrane helix</keyword>
<organism evidence="13 14">
    <name type="scientific">Pseudomonas putida</name>
    <name type="common">Arthrobacter siderocapsulatus</name>
    <dbReference type="NCBI Taxonomy" id="303"/>
    <lineage>
        <taxon>Bacteria</taxon>
        <taxon>Pseudomonadati</taxon>
        <taxon>Pseudomonadota</taxon>
        <taxon>Gammaproteobacteria</taxon>
        <taxon>Pseudomonadales</taxon>
        <taxon>Pseudomonadaceae</taxon>
        <taxon>Pseudomonas</taxon>
    </lineage>
</organism>
<sequence length="501" mass="56516">MLFTSYPFIFVFLPITLLGFFLLGRFFGAKLSALWLALASVFFYGYWNSEHVPLLLGSIIFNFYTGYIISRNHANRRTIARAALYIGVVGDLALLAYYKYADFFLGEISRVAGLEFSTLSIIMPIGISFFTFTQIAFLVDAWRGKASEYNFWHYLLFVTWFPHLIAGPILHHGQMMSQFKDQSIYKANSKNIATGLIIFIVGLSKKLMIADPISAFADPVFTAVSQGHTVGPIVAWSGAIAYTLQIYFDFSGYSDMAVGLSMMFGIALPINFNSPYKAQSIIEFWRRWHITLSQFLRDYLYITLGGNRHGERRRLLNLMLTMLLGGLWHGAAWTFVAWGALHGTYLCINHAYRKLPQQFRLDGLLPEFATKLINTGITFVAVIVAWIYFRASDISSAHTMLAGMLGEKGAQWGEILGQLSITRFLALTIFALVIVWTMPNVYNLIESLERKIELSLNDSYTSPIASKLHIPIAMISAALFIASMSFTFGVNVISPFIYFNF</sequence>
<dbReference type="InterPro" id="IPR004299">
    <property type="entry name" value="MBOAT_fam"/>
</dbReference>
<keyword evidence="4 11" id="KW-1003">Cell membrane</keyword>
<dbReference type="EMBL" id="AP022227">
    <property type="protein sequence ID" value="BBT40866.1"/>
    <property type="molecule type" value="Genomic_DNA"/>
</dbReference>
<dbReference type="Proteomes" id="UP000515680">
    <property type="component" value="Chromosome"/>
</dbReference>
<reference evidence="13 14" key="1">
    <citation type="submission" date="2019-12" db="EMBL/GenBank/DDBJ databases">
        <title>complete genome sequences of Pseudomonas putida str. WP8-W18-CRE-01 isolated from wastewater treatment plant effluent.</title>
        <authorList>
            <person name="Sekizuka T."/>
            <person name="Itokawa K."/>
            <person name="Yatsu K."/>
            <person name="Inamine Y."/>
            <person name="Kuroda M."/>
        </authorList>
    </citation>
    <scope>NUCLEOTIDE SEQUENCE [LARGE SCALE GENOMIC DNA]</scope>
    <source>
        <strain evidence="13 14">WP8-W18-CRE-01</strain>
    </source>
</reference>
<evidence type="ECO:0000256" key="12">
    <source>
        <dbReference type="SAM" id="Phobius"/>
    </source>
</evidence>
<evidence type="ECO:0000256" key="1">
    <source>
        <dbReference type="ARBA" id="ARBA00004429"/>
    </source>
</evidence>
<dbReference type="GO" id="GO:0005886">
    <property type="term" value="C:plasma membrane"/>
    <property type="evidence" value="ECO:0007669"/>
    <property type="project" value="UniProtKB-SubCell"/>
</dbReference>
<feature type="transmembrane region" description="Helical" evidence="12">
    <location>
        <begin position="472"/>
        <end position="499"/>
    </location>
</feature>
<keyword evidence="9 11" id="KW-0472">Membrane</keyword>
<keyword evidence="7 11" id="KW-0016">Alginate biosynthesis</keyword>
<feature type="transmembrane region" description="Helical" evidence="12">
    <location>
        <begin position="254"/>
        <end position="272"/>
    </location>
</feature>
<dbReference type="InterPro" id="IPR028362">
    <property type="entry name" value="AlgI"/>
</dbReference>